<evidence type="ECO:0000256" key="2">
    <source>
        <dbReference type="ARBA" id="ARBA00008892"/>
    </source>
</evidence>
<sequence length="55" mass="6278">MPQLNPSPWLLTLLLSWVVVLLVFKTKVVTSTPHSLPTPPDLTTSHTTSWNWPWI</sequence>
<evidence type="ECO:0000256" key="12">
    <source>
        <dbReference type="RuleBase" id="RU003661"/>
    </source>
</evidence>
<accession>F2YES2</accession>
<keyword evidence="4 12" id="KW-0138">CF(0)</keyword>
<comment type="similarity">
    <text evidence="2 12">Belongs to the ATPase protein 8 family.</text>
</comment>
<dbReference type="Pfam" id="PF00895">
    <property type="entry name" value="ATP-synt_8"/>
    <property type="match status" value="1"/>
</dbReference>
<feature type="region of interest" description="Disordered" evidence="13">
    <location>
        <begin position="31"/>
        <end position="55"/>
    </location>
</feature>
<evidence type="ECO:0000256" key="9">
    <source>
        <dbReference type="ARBA" id="ARBA00023128"/>
    </source>
</evidence>
<dbReference type="AlphaFoldDB" id="F2YES2"/>
<keyword evidence="11" id="KW-0066">ATP synthesis</keyword>
<evidence type="ECO:0000256" key="11">
    <source>
        <dbReference type="ARBA" id="ARBA00023310"/>
    </source>
</evidence>
<keyword evidence="7" id="KW-1133">Transmembrane helix</keyword>
<feature type="signal peptide" evidence="14">
    <location>
        <begin position="1"/>
        <end position="30"/>
    </location>
</feature>
<evidence type="ECO:0000256" key="6">
    <source>
        <dbReference type="ARBA" id="ARBA00022781"/>
    </source>
</evidence>
<keyword evidence="14" id="KW-0732">Signal</keyword>
<comment type="subcellular location">
    <subcellularLocation>
        <location evidence="1 12">Mitochondrion membrane</location>
        <topology evidence="1 12">Single-pass membrane protein</topology>
    </subcellularLocation>
</comment>
<evidence type="ECO:0000256" key="14">
    <source>
        <dbReference type="SAM" id="SignalP"/>
    </source>
</evidence>
<keyword evidence="8 12" id="KW-0406">Ion transport</keyword>
<keyword evidence="9 12" id="KW-0496">Mitochondrion</keyword>
<keyword evidence="5 12" id="KW-0812">Transmembrane</keyword>
<protein>
    <recommendedName>
        <fullName evidence="12">ATP synthase complex subunit 8</fullName>
    </recommendedName>
</protein>
<evidence type="ECO:0000256" key="4">
    <source>
        <dbReference type="ARBA" id="ARBA00022547"/>
    </source>
</evidence>
<organism evidence="15">
    <name type="scientific">Brachymeles samarensis</name>
    <dbReference type="NCBI Taxonomy" id="979829"/>
    <lineage>
        <taxon>Eukaryota</taxon>
        <taxon>Metazoa</taxon>
        <taxon>Chordata</taxon>
        <taxon>Craniata</taxon>
        <taxon>Vertebrata</taxon>
        <taxon>Euteleostomi</taxon>
        <taxon>Lepidosauria</taxon>
        <taxon>Squamata</taxon>
        <taxon>Bifurcata</taxon>
        <taxon>Unidentata</taxon>
        <taxon>Scinciformata</taxon>
        <taxon>Scincidae</taxon>
        <taxon>Scincinae</taxon>
        <taxon>Brachymeles</taxon>
    </lineage>
</organism>
<dbReference type="GO" id="GO:0045259">
    <property type="term" value="C:proton-transporting ATP synthase complex"/>
    <property type="evidence" value="ECO:0007669"/>
    <property type="project" value="UniProtKB-KW"/>
</dbReference>
<dbReference type="InterPro" id="IPR001421">
    <property type="entry name" value="ATP8_metazoa"/>
</dbReference>
<evidence type="ECO:0000313" key="15">
    <source>
        <dbReference type="EMBL" id="ADW93558.1"/>
    </source>
</evidence>
<dbReference type="EMBL" id="HQ907217">
    <property type="protein sequence ID" value="ADW93558.1"/>
    <property type="molecule type" value="Genomic_DNA"/>
</dbReference>
<dbReference type="GO" id="GO:0015986">
    <property type="term" value="P:proton motive force-driven ATP synthesis"/>
    <property type="evidence" value="ECO:0007669"/>
    <property type="project" value="InterPro"/>
</dbReference>
<keyword evidence="10" id="KW-0472">Membrane</keyword>
<keyword evidence="3 12" id="KW-0813">Transport</keyword>
<evidence type="ECO:0000256" key="3">
    <source>
        <dbReference type="ARBA" id="ARBA00022448"/>
    </source>
</evidence>
<name>F2YES2_9SAUR</name>
<evidence type="ECO:0000256" key="8">
    <source>
        <dbReference type="ARBA" id="ARBA00023065"/>
    </source>
</evidence>
<dbReference type="PANTHER" id="PTHR39937">
    <property type="entry name" value="ATP SYNTHASE PROTEIN 8"/>
    <property type="match status" value="1"/>
</dbReference>
<dbReference type="PANTHER" id="PTHR39937:SF1">
    <property type="entry name" value="ATP SYNTHASE PROTEIN 8"/>
    <property type="match status" value="1"/>
</dbReference>
<keyword evidence="6 12" id="KW-0375">Hydrogen ion transport</keyword>
<feature type="chain" id="PRO_5003293535" description="ATP synthase complex subunit 8" evidence="14">
    <location>
        <begin position="31"/>
        <end position="55"/>
    </location>
</feature>
<dbReference type="InterPro" id="IPR050635">
    <property type="entry name" value="ATPase_protein_8"/>
</dbReference>
<evidence type="ECO:0000256" key="1">
    <source>
        <dbReference type="ARBA" id="ARBA00004304"/>
    </source>
</evidence>
<dbReference type="GO" id="GO:0015078">
    <property type="term" value="F:proton transmembrane transporter activity"/>
    <property type="evidence" value="ECO:0007669"/>
    <property type="project" value="InterPro"/>
</dbReference>
<evidence type="ECO:0000256" key="10">
    <source>
        <dbReference type="ARBA" id="ARBA00023136"/>
    </source>
</evidence>
<dbReference type="GO" id="GO:0031966">
    <property type="term" value="C:mitochondrial membrane"/>
    <property type="evidence" value="ECO:0007669"/>
    <property type="project" value="UniProtKB-SubCell"/>
</dbReference>
<reference evidence="15" key="1">
    <citation type="journal article" date="2011" name="Mol. Phylogenet. Evol.">
        <title>Phylogeny of Philippine slender skinks (Scincidae: Brachymeles) reveals underestimated species diversity, complex biogeographical relationships, and cryptic patterns of lineage diversification.</title>
        <authorList>
            <person name="Siler C.D."/>
            <person name="Diesmos A.C."/>
            <person name="Alcala A.C."/>
            <person name="Brown R.M."/>
        </authorList>
    </citation>
    <scope>NUCLEOTIDE SEQUENCE</scope>
</reference>
<evidence type="ECO:0000256" key="5">
    <source>
        <dbReference type="ARBA" id="ARBA00022692"/>
    </source>
</evidence>
<evidence type="ECO:0000256" key="13">
    <source>
        <dbReference type="SAM" id="MobiDB-lite"/>
    </source>
</evidence>
<proteinExistence type="inferred from homology"/>
<evidence type="ECO:0000256" key="7">
    <source>
        <dbReference type="ARBA" id="ARBA00022989"/>
    </source>
</evidence>
<geneLocation type="mitochondrion" evidence="15"/>
<gene>
    <name evidence="15" type="primary">ATP8</name>
</gene>